<proteinExistence type="inferred from homology"/>
<keyword evidence="8" id="KW-0460">Magnesium</keyword>
<evidence type="ECO:0000256" key="7">
    <source>
        <dbReference type="ARBA" id="ARBA00022801"/>
    </source>
</evidence>
<evidence type="ECO:0000256" key="16">
    <source>
        <dbReference type="ARBA" id="ARBA00042798"/>
    </source>
</evidence>
<evidence type="ECO:0000313" key="18">
    <source>
        <dbReference type="EMBL" id="CAI8875526.1"/>
    </source>
</evidence>
<dbReference type="OMA" id="ADTQHQG"/>
<dbReference type="EMBL" id="OX458332">
    <property type="protein sequence ID" value="CAI8875526.1"/>
    <property type="molecule type" value="Genomic_DNA"/>
</dbReference>
<evidence type="ECO:0000256" key="4">
    <source>
        <dbReference type="ARBA" id="ARBA00022705"/>
    </source>
</evidence>
<dbReference type="Gene3D" id="3.90.79.10">
    <property type="entry name" value="Nucleoside Triphosphate Pyrophosphohydrolase"/>
    <property type="match status" value="1"/>
</dbReference>
<feature type="domain" description="Nudix hydrolase" evidence="17">
    <location>
        <begin position="1"/>
        <end position="123"/>
    </location>
</feature>
<gene>
    <name evidence="18" type="ORF">MCNOR_2958</name>
</gene>
<comment type="cofactor">
    <cofactor evidence="1">
        <name>Mg(2+)</name>
        <dbReference type="ChEBI" id="CHEBI:18420"/>
    </cofactor>
</comment>
<dbReference type="Pfam" id="PF14815">
    <property type="entry name" value="NUDIX_4"/>
    <property type="match status" value="1"/>
</dbReference>
<dbReference type="InterPro" id="IPR029119">
    <property type="entry name" value="MutY_C"/>
</dbReference>
<keyword evidence="5" id="KW-0479">Metal-binding</keyword>
<dbReference type="InterPro" id="IPR047127">
    <property type="entry name" value="MutT-like"/>
</dbReference>
<comment type="similarity">
    <text evidence="2">Belongs to the Nudix hydrolase family.</text>
</comment>
<reference evidence="18" key="1">
    <citation type="submission" date="2023-03" db="EMBL/GenBank/DDBJ databases">
        <authorList>
            <person name="Pearce D."/>
        </authorList>
    </citation>
    <scope>NUCLEOTIDE SEQUENCE</scope>
    <source>
        <strain evidence="18">Mc</strain>
    </source>
</reference>
<evidence type="ECO:0000256" key="10">
    <source>
        <dbReference type="ARBA" id="ARBA00035861"/>
    </source>
</evidence>
<dbReference type="GO" id="GO:0006260">
    <property type="term" value="P:DNA replication"/>
    <property type="evidence" value="ECO:0007669"/>
    <property type="project" value="UniProtKB-KW"/>
</dbReference>
<keyword evidence="3" id="KW-0515">Mutator protein</keyword>
<keyword evidence="6" id="KW-0227">DNA damage</keyword>
<organism evidence="18 19">
    <name type="scientific">Methylococcus capsulatus</name>
    <dbReference type="NCBI Taxonomy" id="414"/>
    <lineage>
        <taxon>Bacteria</taxon>
        <taxon>Pseudomonadati</taxon>
        <taxon>Pseudomonadota</taxon>
        <taxon>Gammaproteobacteria</taxon>
        <taxon>Methylococcales</taxon>
        <taxon>Methylococcaceae</taxon>
        <taxon>Methylococcus</taxon>
    </lineage>
</organism>
<dbReference type="GO" id="GO:0008413">
    <property type="term" value="F:8-oxo-7,8-dihydroguanosine triphosphate pyrophosphatase activity"/>
    <property type="evidence" value="ECO:0007669"/>
    <property type="project" value="TreeGrafter"/>
</dbReference>
<dbReference type="GO" id="GO:0009228">
    <property type="term" value="P:thiamine biosynthetic process"/>
    <property type="evidence" value="ECO:0007669"/>
    <property type="project" value="UniProtKB-KW"/>
</dbReference>
<dbReference type="InterPro" id="IPR015797">
    <property type="entry name" value="NUDIX_hydrolase-like_dom_sf"/>
</dbReference>
<dbReference type="SUPFAM" id="SSF51391">
    <property type="entry name" value="Thiamin phosphate synthase"/>
    <property type="match status" value="1"/>
</dbReference>
<dbReference type="CDD" id="cd00564">
    <property type="entry name" value="TMP_TenI"/>
    <property type="match status" value="1"/>
</dbReference>
<evidence type="ECO:0000256" key="14">
    <source>
        <dbReference type="ARBA" id="ARBA00041592"/>
    </source>
</evidence>
<dbReference type="PANTHER" id="PTHR47707">
    <property type="entry name" value="8-OXO-DGTP DIPHOSPHATASE"/>
    <property type="match status" value="1"/>
</dbReference>
<evidence type="ECO:0000256" key="15">
    <source>
        <dbReference type="ARBA" id="ARBA00041979"/>
    </source>
</evidence>
<sequence length="306" mass="33719">MAVGVVEDAGGRILIARRPAEVDQGGLWEFPGGKIEPGETPFDALRRELMEETGIAVDGAEPMLVVRHDYPLRRVVLDVWRVRRFSGIARGRLGQPVRWVRPDELVDFRFPAANRSIVTAARLPFHYPIVEDAAGDLGAMRRQFRRLVAEGHSLIQLRAKALSRTDFRAFARECLYHCADNHTRLILNAEPELAVELGAAGVHLTSARLNSLDSRPLDDRFWVAASCHDVSELEKAESLQLDFAVFGPVLPTRSHPESAPLGWEHVSQCLQSVNLPVYALGGMAAEHLASARSAGAWGIAGIRGFL</sequence>
<dbReference type="GO" id="GO:0044715">
    <property type="term" value="F:8-oxo-dGDP phosphatase activity"/>
    <property type="evidence" value="ECO:0007669"/>
    <property type="project" value="TreeGrafter"/>
</dbReference>
<dbReference type="InterPro" id="IPR036206">
    <property type="entry name" value="ThiamineP_synth_sf"/>
</dbReference>
<dbReference type="InterPro" id="IPR013785">
    <property type="entry name" value="Aldolase_TIM"/>
</dbReference>
<evidence type="ECO:0000256" key="2">
    <source>
        <dbReference type="ARBA" id="ARBA00005582"/>
    </source>
</evidence>
<dbReference type="InterPro" id="IPR022998">
    <property type="entry name" value="ThiamineP_synth_TenI"/>
</dbReference>
<dbReference type="CDD" id="cd03425">
    <property type="entry name" value="NUDIX_MutT_NudA_like"/>
    <property type="match status" value="1"/>
</dbReference>
<evidence type="ECO:0000256" key="1">
    <source>
        <dbReference type="ARBA" id="ARBA00001946"/>
    </source>
</evidence>
<keyword evidence="9" id="KW-0234">DNA repair</keyword>
<dbReference type="RefSeq" id="WP_010960936.1">
    <property type="nucleotide sequence ID" value="NZ_OX458332.1"/>
</dbReference>
<evidence type="ECO:0000259" key="17">
    <source>
        <dbReference type="PROSITE" id="PS51462"/>
    </source>
</evidence>
<evidence type="ECO:0000256" key="5">
    <source>
        <dbReference type="ARBA" id="ARBA00022723"/>
    </source>
</evidence>
<dbReference type="Pfam" id="PF02581">
    <property type="entry name" value="TMP-TENI"/>
    <property type="match status" value="1"/>
</dbReference>
<evidence type="ECO:0000256" key="13">
    <source>
        <dbReference type="ARBA" id="ARBA00040794"/>
    </source>
</evidence>
<name>A0AA35UK18_METCP</name>
<dbReference type="GO" id="GO:0006281">
    <property type="term" value="P:DNA repair"/>
    <property type="evidence" value="ECO:0007669"/>
    <property type="project" value="UniProtKB-KW"/>
</dbReference>
<dbReference type="InterPro" id="IPR000086">
    <property type="entry name" value="NUDIX_hydrolase_dom"/>
</dbReference>
<dbReference type="PRINTS" id="PR00502">
    <property type="entry name" value="NUDIXFAMILY"/>
</dbReference>
<evidence type="ECO:0000256" key="3">
    <source>
        <dbReference type="ARBA" id="ARBA00022457"/>
    </source>
</evidence>
<dbReference type="AlphaFoldDB" id="A0AA35UK18"/>
<dbReference type="SUPFAM" id="SSF55811">
    <property type="entry name" value="Nudix"/>
    <property type="match status" value="1"/>
</dbReference>
<evidence type="ECO:0000256" key="6">
    <source>
        <dbReference type="ARBA" id="ARBA00022763"/>
    </source>
</evidence>
<dbReference type="Gene3D" id="3.20.20.70">
    <property type="entry name" value="Aldolase class I"/>
    <property type="match status" value="1"/>
</dbReference>
<keyword evidence="4" id="KW-0235">DNA replication</keyword>
<dbReference type="GO" id="GO:0044716">
    <property type="term" value="F:8-oxo-GDP phosphatase activity"/>
    <property type="evidence" value="ECO:0007669"/>
    <property type="project" value="TreeGrafter"/>
</dbReference>
<dbReference type="InterPro" id="IPR020476">
    <property type="entry name" value="Nudix_hydrolase"/>
</dbReference>
<evidence type="ECO:0000256" key="9">
    <source>
        <dbReference type="ARBA" id="ARBA00023204"/>
    </source>
</evidence>
<protein>
    <recommendedName>
        <fullName evidence="13">8-oxo-dGTP diphosphatase</fullName>
        <ecNumber evidence="12">3.6.1.55</ecNumber>
    </recommendedName>
    <alternativeName>
        <fullName evidence="16">7,8-dihydro-8-oxoguanine-triphosphatase</fullName>
    </alternativeName>
    <alternativeName>
        <fullName evidence="15">Mutator protein MutT</fullName>
    </alternativeName>
    <alternativeName>
        <fullName evidence="14">dGTP pyrophosphohydrolase</fullName>
    </alternativeName>
</protein>
<dbReference type="NCBIfam" id="NF006530">
    <property type="entry name" value="PRK08999.1"/>
    <property type="match status" value="1"/>
</dbReference>
<evidence type="ECO:0000256" key="12">
    <source>
        <dbReference type="ARBA" id="ARBA00038905"/>
    </source>
</evidence>
<dbReference type="PROSITE" id="PS51462">
    <property type="entry name" value="NUDIX"/>
    <property type="match status" value="1"/>
</dbReference>
<evidence type="ECO:0000313" key="19">
    <source>
        <dbReference type="Proteomes" id="UP001158598"/>
    </source>
</evidence>
<dbReference type="GO" id="GO:0046872">
    <property type="term" value="F:metal ion binding"/>
    <property type="evidence" value="ECO:0007669"/>
    <property type="project" value="UniProtKB-KW"/>
</dbReference>
<dbReference type="PROSITE" id="PS00893">
    <property type="entry name" value="NUDIX_BOX"/>
    <property type="match status" value="1"/>
</dbReference>
<dbReference type="GeneID" id="88223936"/>
<evidence type="ECO:0000256" key="8">
    <source>
        <dbReference type="ARBA" id="ARBA00022842"/>
    </source>
</evidence>
<evidence type="ECO:0000256" key="11">
    <source>
        <dbReference type="ARBA" id="ARBA00036904"/>
    </source>
</evidence>
<dbReference type="EC" id="3.6.1.55" evidence="12"/>
<dbReference type="GO" id="GO:0035539">
    <property type="term" value="F:8-oxo-7,8-dihydrodeoxyguanosine triphosphate pyrophosphatase activity"/>
    <property type="evidence" value="ECO:0007669"/>
    <property type="project" value="UniProtKB-EC"/>
</dbReference>
<accession>A0AA35UK18</accession>
<comment type="catalytic activity">
    <reaction evidence="10">
        <text>8-oxo-dGTP + H2O = 8-oxo-dGMP + diphosphate + H(+)</text>
        <dbReference type="Rhea" id="RHEA:31575"/>
        <dbReference type="ChEBI" id="CHEBI:15377"/>
        <dbReference type="ChEBI" id="CHEBI:15378"/>
        <dbReference type="ChEBI" id="CHEBI:33019"/>
        <dbReference type="ChEBI" id="CHEBI:63224"/>
        <dbReference type="ChEBI" id="CHEBI:77896"/>
        <dbReference type="EC" id="3.6.1.55"/>
    </reaction>
</comment>
<comment type="catalytic activity">
    <reaction evidence="11">
        <text>8-oxo-GTP + H2O = 8-oxo-GMP + diphosphate + H(+)</text>
        <dbReference type="Rhea" id="RHEA:67616"/>
        <dbReference type="ChEBI" id="CHEBI:15377"/>
        <dbReference type="ChEBI" id="CHEBI:15378"/>
        <dbReference type="ChEBI" id="CHEBI:33019"/>
        <dbReference type="ChEBI" id="CHEBI:143553"/>
        <dbReference type="ChEBI" id="CHEBI:145694"/>
    </reaction>
</comment>
<dbReference type="InterPro" id="IPR020084">
    <property type="entry name" value="NUDIX_hydrolase_CS"/>
</dbReference>
<dbReference type="Proteomes" id="UP001158598">
    <property type="component" value="Chromosome"/>
</dbReference>
<dbReference type="PANTHER" id="PTHR47707:SF1">
    <property type="entry name" value="NUDIX HYDROLASE FAMILY PROTEIN"/>
    <property type="match status" value="1"/>
</dbReference>
<keyword evidence="7 18" id="KW-0378">Hydrolase</keyword>